<dbReference type="AlphaFoldDB" id="B4VWM8"/>
<dbReference type="STRING" id="118168.MC7420_6687"/>
<reference evidence="1 2" key="1">
    <citation type="submission" date="2008-07" db="EMBL/GenBank/DDBJ databases">
        <authorList>
            <person name="Tandeau de Marsac N."/>
            <person name="Ferriera S."/>
            <person name="Johnson J."/>
            <person name="Kravitz S."/>
            <person name="Beeson K."/>
            <person name="Sutton G."/>
            <person name="Rogers Y.-H."/>
            <person name="Friedman R."/>
            <person name="Frazier M."/>
            <person name="Venter J.C."/>
        </authorList>
    </citation>
    <scope>NUCLEOTIDE SEQUENCE [LARGE SCALE GENOMIC DNA]</scope>
    <source>
        <strain evidence="1 2">PCC 7420</strain>
    </source>
</reference>
<protein>
    <submittedName>
        <fullName evidence="1">Uncharacterized protein</fullName>
    </submittedName>
</protein>
<keyword evidence="2" id="KW-1185">Reference proteome</keyword>
<dbReference type="Proteomes" id="UP000003835">
    <property type="component" value="Unassembled WGS sequence"/>
</dbReference>
<evidence type="ECO:0000313" key="2">
    <source>
        <dbReference type="Proteomes" id="UP000003835"/>
    </source>
</evidence>
<sequence>MSYFHNSVFCLKVEAIPQNEQLLLVLKGFPPFSGKSASFR</sequence>
<accession>B4VWM8</accession>
<gene>
    <name evidence="1" type="ORF">MC7420_6687</name>
</gene>
<name>B4VWM8_9CYAN</name>
<organism evidence="1 2">
    <name type="scientific">Coleofasciculus chthonoplastes PCC 7420</name>
    <dbReference type="NCBI Taxonomy" id="118168"/>
    <lineage>
        <taxon>Bacteria</taxon>
        <taxon>Bacillati</taxon>
        <taxon>Cyanobacteriota</taxon>
        <taxon>Cyanophyceae</taxon>
        <taxon>Coleofasciculales</taxon>
        <taxon>Coleofasciculaceae</taxon>
        <taxon>Coleofasciculus</taxon>
    </lineage>
</organism>
<dbReference type="EMBL" id="DS989856">
    <property type="protein sequence ID" value="EDX73639.1"/>
    <property type="molecule type" value="Genomic_DNA"/>
</dbReference>
<dbReference type="HOGENOM" id="CLU_3287895_0_0_3"/>
<evidence type="ECO:0000313" key="1">
    <source>
        <dbReference type="EMBL" id="EDX73639.1"/>
    </source>
</evidence>
<proteinExistence type="predicted"/>